<dbReference type="InterPro" id="IPR023563">
    <property type="entry name" value="Ribosomal_uL13_CS"/>
</dbReference>
<dbReference type="AlphaFoldDB" id="A0A291QSA1"/>
<dbReference type="GO" id="GO:0003735">
    <property type="term" value="F:structural constituent of ribosome"/>
    <property type="evidence" value="ECO:0007669"/>
    <property type="project" value="InterPro"/>
</dbReference>
<dbReference type="InterPro" id="IPR005823">
    <property type="entry name" value="Ribosomal_uL13_bac-type"/>
</dbReference>
<dbReference type="RefSeq" id="WP_098193149.1">
    <property type="nucleotide sequence ID" value="NZ_CP023777.1"/>
</dbReference>
<dbReference type="FunFam" id="3.90.1180.10:FF:000001">
    <property type="entry name" value="50S ribosomal protein L13"/>
    <property type="match status" value="1"/>
</dbReference>
<dbReference type="GO" id="GO:0017148">
    <property type="term" value="P:negative regulation of translation"/>
    <property type="evidence" value="ECO:0007669"/>
    <property type="project" value="TreeGrafter"/>
</dbReference>
<dbReference type="PANTHER" id="PTHR11545">
    <property type="entry name" value="RIBOSOMAL PROTEIN L13"/>
    <property type="match status" value="1"/>
</dbReference>
<evidence type="ECO:0000256" key="4">
    <source>
        <dbReference type="ARBA" id="ARBA00023274"/>
    </source>
</evidence>
<dbReference type="InterPro" id="IPR005822">
    <property type="entry name" value="Ribosomal_uL13"/>
</dbReference>
<dbReference type="GO" id="GO:0006412">
    <property type="term" value="P:translation"/>
    <property type="evidence" value="ECO:0007669"/>
    <property type="project" value="UniProtKB-UniRule"/>
</dbReference>
<dbReference type="KEGG" id="cbae:COR50_06000"/>
<evidence type="ECO:0000256" key="7">
    <source>
        <dbReference type="RuleBase" id="RU003877"/>
    </source>
</evidence>
<dbReference type="Gene3D" id="3.90.1180.10">
    <property type="entry name" value="Ribosomal protein L13"/>
    <property type="match status" value="1"/>
</dbReference>
<dbReference type="PROSITE" id="PS00783">
    <property type="entry name" value="RIBOSOMAL_L13"/>
    <property type="match status" value="1"/>
</dbReference>
<dbReference type="GO" id="GO:0003729">
    <property type="term" value="F:mRNA binding"/>
    <property type="evidence" value="ECO:0007669"/>
    <property type="project" value="TreeGrafter"/>
</dbReference>
<keyword evidence="10" id="KW-1185">Reference proteome</keyword>
<comment type="subunit">
    <text evidence="2 6">Part of the 50S ribosomal subunit.</text>
</comment>
<gene>
    <name evidence="6 8" type="primary">rplM</name>
    <name evidence="9" type="ORF">COR50_06000</name>
</gene>
<protein>
    <recommendedName>
        <fullName evidence="5 6">Large ribosomal subunit protein uL13</fullName>
    </recommendedName>
</protein>
<organism evidence="9 10">
    <name type="scientific">Chitinophaga caeni</name>
    <dbReference type="NCBI Taxonomy" id="2029983"/>
    <lineage>
        <taxon>Bacteria</taxon>
        <taxon>Pseudomonadati</taxon>
        <taxon>Bacteroidota</taxon>
        <taxon>Chitinophagia</taxon>
        <taxon>Chitinophagales</taxon>
        <taxon>Chitinophagaceae</taxon>
        <taxon>Chitinophaga</taxon>
    </lineage>
</organism>
<reference evidence="9 10" key="1">
    <citation type="submission" date="2017-10" db="EMBL/GenBank/DDBJ databases">
        <title>Paenichitinophaga pekingensis gen. nov., sp. nov., isolated from activated sludge.</title>
        <authorList>
            <person name="Jin D."/>
            <person name="Kong X."/>
            <person name="Deng Y."/>
            <person name="Bai Z."/>
        </authorList>
    </citation>
    <scope>NUCLEOTIDE SEQUENCE [LARGE SCALE GENOMIC DNA]</scope>
    <source>
        <strain evidence="9 10">13</strain>
    </source>
</reference>
<dbReference type="Pfam" id="PF00572">
    <property type="entry name" value="Ribosomal_L13"/>
    <property type="match status" value="1"/>
</dbReference>
<dbReference type="HAMAP" id="MF_01366">
    <property type="entry name" value="Ribosomal_uL13"/>
    <property type="match status" value="1"/>
</dbReference>
<evidence type="ECO:0000256" key="2">
    <source>
        <dbReference type="ARBA" id="ARBA00011838"/>
    </source>
</evidence>
<keyword evidence="4 6" id="KW-0687">Ribonucleoprotein</keyword>
<sequence length="147" mass="16652">MNTLSFRTKSANEATVKRDWYVVDATNMTLGRMAARIAAILRGKNKPYYTPHTDCGDYVIVINADKIVLTGNKMNDKEYENYSGYPGGRKVEIAKDLLRRRPIVLTERAVKGMLPKNRLGRAMYKKLFVYAGAEHPHAAQKPQSLTF</sequence>
<dbReference type="NCBIfam" id="TIGR01066">
    <property type="entry name" value="rplM_bact"/>
    <property type="match status" value="1"/>
</dbReference>
<evidence type="ECO:0000256" key="8">
    <source>
        <dbReference type="RuleBase" id="RU003878"/>
    </source>
</evidence>
<dbReference type="InterPro" id="IPR036899">
    <property type="entry name" value="Ribosomal_uL13_sf"/>
</dbReference>
<comment type="function">
    <text evidence="6 8">This protein is one of the early assembly proteins of the 50S ribosomal subunit, although it is not seen to bind rRNA by itself. It is important during the early stages of 50S assembly.</text>
</comment>
<dbReference type="EMBL" id="CP023777">
    <property type="protein sequence ID" value="ATL46762.1"/>
    <property type="molecule type" value="Genomic_DNA"/>
</dbReference>
<dbReference type="PIRSF" id="PIRSF002181">
    <property type="entry name" value="Ribosomal_L13"/>
    <property type="match status" value="1"/>
</dbReference>
<evidence type="ECO:0000256" key="3">
    <source>
        <dbReference type="ARBA" id="ARBA00022980"/>
    </source>
</evidence>
<dbReference type="PANTHER" id="PTHR11545:SF2">
    <property type="entry name" value="LARGE RIBOSOMAL SUBUNIT PROTEIN UL13M"/>
    <property type="match status" value="1"/>
</dbReference>
<evidence type="ECO:0000256" key="6">
    <source>
        <dbReference type="HAMAP-Rule" id="MF_01366"/>
    </source>
</evidence>
<evidence type="ECO:0000256" key="5">
    <source>
        <dbReference type="ARBA" id="ARBA00035201"/>
    </source>
</evidence>
<evidence type="ECO:0000313" key="9">
    <source>
        <dbReference type="EMBL" id="ATL46762.1"/>
    </source>
</evidence>
<comment type="similarity">
    <text evidence="1 6 7">Belongs to the universal ribosomal protein uL13 family.</text>
</comment>
<evidence type="ECO:0000256" key="1">
    <source>
        <dbReference type="ARBA" id="ARBA00006227"/>
    </source>
</evidence>
<evidence type="ECO:0000313" key="10">
    <source>
        <dbReference type="Proteomes" id="UP000220133"/>
    </source>
</evidence>
<name>A0A291QSA1_9BACT</name>
<dbReference type="GO" id="GO:0022625">
    <property type="term" value="C:cytosolic large ribosomal subunit"/>
    <property type="evidence" value="ECO:0007669"/>
    <property type="project" value="TreeGrafter"/>
</dbReference>
<accession>A0A291QSA1</accession>
<keyword evidence="3 6" id="KW-0689">Ribosomal protein</keyword>
<dbReference type="Proteomes" id="UP000220133">
    <property type="component" value="Chromosome"/>
</dbReference>
<dbReference type="SUPFAM" id="SSF52161">
    <property type="entry name" value="Ribosomal protein L13"/>
    <property type="match status" value="1"/>
</dbReference>
<dbReference type="CDD" id="cd00392">
    <property type="entry name" value="Ribosomal_L13"/>
    <property type="match status" value="1"/>
</dbReference>
<proteinExistence type="inferred from homology"/>
<dbReference type="OrthoDB" id="9801330at2"/>